<evidence type="ECO:0000313" key="1">
    <source>
        <dbReference type="EMBL" id="MBB4765104.1"/>
    </source>
</evidence>
<keyword evidence="2" id="KW-1185">Reference proteome</keyword>
<organism evidence="1 2">
    <name type="scientific">Actinoplanes digitatis</name>
    <dbReference type="NCBI Taxonomy" id="1868"/>
    <lineage>
        <taxon>Bacteria</taxon>
        <taxon>Bacillati</taxon>
        <taxon>Actinomycetota</taxon>
        <taxon>Actinomycetes</taxon>
        <taxon>Micromonosporales</taxon>
        <taxon>Micromonosporaceae</taxon>
        <taxon>Actinoplanes</taxon>
    </lineage>
</organism>
<proteinExistence type="predicted"/>
<dbReference type="AlphaFoldDB" id="A0A7W7I266"/>
<gene>
    <name evidence="1" type="ORF">BJ971_005660</name>
</gene>
<name>A0A7W7I266_9ACTN</name>
<dbReference type="EMBL" id="JACHNH010000001">
    <property type="protein sequence ID" value="MBB4765104.1"/>
    <property type="molecule type" value="Genomic_DNA"/>
</dbReference>
<accession>A0A7W7I266</accession>
<dbReference type="RefSeq" id="WP_184996214.1">
    <property type="nucleotide sequence ID" value="NZ_JACHNH010000001.1"/>
</dbReference>
<comment type="caution">
    <text evidence="1">The sequence shown here is derived from an EMBL/GenBank/DDBJ whole genome shotgun (WGS) entry which is preliminary data.</text>
</comment>
<reference evidence="1 2" key="1">
    <citation type="submission" date="2020-08" db="EMBL/GenBank/DDBJ databases">
        <title>Sequencing the genomes of 1000 actinobacteria strains.</title>
        <authorList>
            <person name="Klenk H.-P."/>
        </authorList>
    </citation>
    <scope>NUCLEOTIDE SEQUENCE [LARGE SCALE GENOMIC DNA]</scope>
    <source>
        <strain evidence="1 2">DSM 43149</strain>
    </source>
</reference>
<sequence>MSSRRGLVLLVAGLETQVQVKKLKGARRHVAKVLMVAVLGALAMLPAGNPAHANPGDVCKTENENRAGYQLPTGKYICDLGITVTYYNSGYHAFVVGSDYKVWHTWTTSSGAWRSTWESLGGTSKSRVYLTQGTKSGRNYVNLYVLGTTDTWYCKAHNGTHLANAWWPSKTTWATGQHCE</sequence>
<dbReference type="Proteomes" id="UP000578112">
    <property type="component" value="Unassembled WGS sequence"/>
</dbReference>
<evidence type="ECO:0000313" key="2">
    <source>
        <dbReference type="Proteomes" id="UP000578112"/>
    </source>
</evidence>
<protein>
    <submittedName>
        <fullName evidence="1">Uncharacterized protein</fullName>
    </submittedName>
</protein>